<reference evidence="1" key="1">
    <citation type="journal article" date="2020" name="Stud. Mycol.">
        <title>101 Dothideomycetes genomes: a test case for predicting lifestyles and emergence of pathogens.</title>
        <authorList>
            <person name="Haridas S."/>
            <person name="Albert R."/>
            <person name="Binder M."/>
            <person name="Bloem J."/>
            <person name="Labutti K."/>
            <person name="Salamov A."/>
            <person name="Andreopoulos B."/>
            <person name="Baker S."/>
            <person name="Barry K."/>
            <person name="Bills G."/>
            <person name="Bluhm B."/>
            <person name="Cannon C."/>
            <person name="Castanera R."/>
            <person name="Culley D."/>
            <person name="Daum C."/>
            <person name="Ezra D."/>
            <person name="Gonzalez J."/>
            <person name="Henrissat B."/>
            <person name="Kuo A."/>
            <person name="Liang C."/>
            <person name="Lipzen A."/>
            <person name="Lutzoni F."/>
            <person name="Magnuson J."/>
            <person name="Mondo S."/>
            <person name="Nolan M."/>
            <person name="Ohm R."/>
            <person name="Pangilinan J."/>
            <person name="Park H.-J."/>
            <person name="Ramirez L."/>
            <person name="Alfaro M."/>
            <person name="Sun H."/>
            <person name="Tritt A."/>
            <person name="Yoshinaga Y."/>
            <person name="Zwiers L.-H."/>
            <person name="Turgeon B."/>
            <person name="Goodwin S."/>
            <person name="Spatafora J."/>
            <person name="Crous P."/>
            <person name="Grigoriev I."/>
        </authorList>
    </citation>
    <scope>NUCLEOTIDE SEQUENCE</scope>
    <source>
        <strain evidence="1">CBS 123094</strain>
    </source>
</reference>
<gene>
    <name evidence="1" type="ORF">P154DRAFT_338914</name>
</gene>
<dbReference type="EMBL" id="ML977563">
    <property type="protein sequence ID" value="KAF2005479.1"/>
    <property type="molecule type" value="Genomic_DNA"/>
</dbReference>
<sequence>MTWPFFPSKHQAAYDWWPDPHHELINASYNQLPSSAQRLQFLTLPFAYLWEPSEYSTAKLDHLKACRPEYLFGVLLAQARRMEGLNDFALGIPYTMGDADPNWCVFHKQRLLDKENYRERWGSNIHIFSQLIEACSLGQSILSHTEHLAMIIVSTISTGSKNGPKT</sequence>
<dbReference type="Proteomes" id="UP000799779">
    <property type="component" value="Unassembled WGS sequence"/>
</dbReference>
<keyword evidence="2" id="KW-1185">Reference proteome</keyword>
<protein>
    <submittedName>
        <fullName evidence="1">Uncharacterized protein</fullName>
    </submittedName>
</protein>
<dbReference type="AlphaFoldDB" id="A0A6A5WXK1"/>
<evidence type="ECO:0000313" key="1">
    <source>
        <dbReference type="EMBL" id="KAF2005479.1"/>
    </source>
</evidence>
<name>A0A6A5WXK1_9PLEO</name>
<accession>A0A6A5WXK1</accession>
<evidence type="ECO:0000313" key="2">
    <source>
        <dbReference type="Proteomes" id="UP000799779"/>
    </source>
</evidence>
<organism evidence="1 2">
    <name type="scientific">Amniculicola lignicola CBS 123094</name>
    <dbReference type="NCBI Taxonomy" id="1392246"/>
    <lineage>
        <taxon>Eukaryota</taxon>
        <taxon>Fungi</taxon>
        <taxon>Dikarya</taxon>
        <taxon>Ascomycota</taxon>
        <taxon>Pezizomycotina</taxon>
        <taxon>Dothideomycetes</taxon>
        <taxon>Pleosporomycetidae</taxon>
        <taxon>Pleosporales</taxon>
        <taxon>Amniculicolaceae</taxon>
        <taxon>Amniculicola</taxon>
    </lineage>
</organism>
<proteinExistence type="predicted"/>